<proteinExistence type="predicted"/>
<protein>
    <submittedName>
        <fullName evidence="2">Uncharacterized protein</fullName>
    </submittedName>
</protein>
<sequence length="175" mass="20163">MGWLTLHAQENDGIYYIGTAGILLIVSIVAVLLIYFTIYNEMTSRPLDNRVKNEIRVQMQKLLKKPTHPPWFEIVSEQVGERYPRGPVASFGHTNEHVFTAKEVETLGKVTDIHEKQLENLFDTAGDAGVQLKQLPELGQRYTRNDEIFVYEGQIPDSTEEEFLRQLRNMVKTTR</sequence>
<accession>A0ABD5PRF5</accession>
<evidence type="ECO:0000313" key="2">
    <source>
        <dbReference type="EMBL" id="MFC4543058.1"/>
    </source>
</evidence>
<keyword evidence="1" id="KW-0472">Membrane</keyword>
<keyword evidence="1" id="KW-1133">Transmembrane helix</keyword>
<keyword evidence="1" id="KW-0812">Transmembrane</keyword>
<organism evidence="2 3">
    <name type="scientific">Halosolutus amylolyticus</name>
    <dbReference type="NCBI Taxonomy" id="2932267"/>
    <lineage>
        <taxon>Archaea</taxon>
        <taxon>Methanobacteriati</taxon>
        <taxon>Methanobacteriota</taxon>
        <taxon>Stenosarchaea group</taxon>
        <taxon>Halobacteria</taxon>
        <taxon>Halobacteriales</taxon>
        <taxon>Natrialbaceae</taxon>
        <taxon>Halosolutus</taxon>
    </lineage>
</organism>
<keyword evidence="3" id="KW-1185">Reference proteome</keyword>
<feature type="transmembrane region" description="Helical" evidence="1">
    <location>
        <begin position="13"/>
        <end position="36"/>
    </location>
</feature>
<evidence type="ECO:0000313" key="3">
    <source>
        <dbReference type="Proteomes" id="UP001595898"/>
    </source>
</evidence>
<comment type="caution">
    <text evidence="2">The sequence shown here is derived from an EMBL/GenBank/DDBJ whole genome shotgun (WGS) entry which is preliminary data.</text>
</comment>
<evidence type="ECO:0000256" key="1">
    <source>
        <dbReference type="SAM" id="Phobius"/>
    </source>
</evidence>
<name>A0ABD5PRF5_9EURY</name>
<dbReference type="Proteomes" id="UP001595898">
    <property type="component" value="Unassembled WGS sequence"/>
</dbReference>
<dbReference type="AlphaFoldDB" id="A0ABD5PRF5"/>
<dbReference type="EMBL" id="JBHSFA010000007">
    <property type="protein sequence ID" value="MFC4543058.1"/>
    <property type="molecule type" value="Genomic_DNA"/>
</dbReference>
<dbReference type="RefSeq" id="WP_250140257.1">
    <property type="nucleotide sequence ID" value="NZ_JALIQP010000002.1"/>
</dbReference>
<gene>
    <name evidence="2" type="ORF">ACFO5R_14105</name>
</gene>
<reference evidence="2 3" key="1">
    <citation type="journal article" date="2019" name="Int. J. Syst. Evol. Microbiol.">
        <title>The Global Catalogue of Microorganisms (GCM) 10K type strain sequencing project: providing services to taxonomists for standard genome sequencing and annotation.</title>
        <authorList>
            <consortium name="The Broad Institute Genomics Platform"/>
            <consortium name="The Broad Institute Genome Sequencing Center for Infectious Disease"/>
            <person name="Wu L."/>
            <person name="Ma J."/>
        </authorList>
    </citation>
    <scope>NUCLEOTIDE SEQUENCE [LARGE SCALE GENOMIC DNA]</scope>
    <source>
        <strain evidence="2 3">WLHS5</strain>
    </source>
</reference>